<dbReference type="SUPFAM" id="SSF46934">
    <property type="entry name" value="UBA-like"/>
    <property type="match status" value="1"/>
</dbReference>
<comment type="similarity">
    <text evidence="2">Belongs to the NXF family.</text>
</comment>
<feature type="compositionally biased region" description="Basic and acidic residues" evidence="8">
    <location>
        <begin position="130"/>
        <end position="139"/>
    </location>
</feature>
<dbReference type="OrthoDB" id="25872at2759"/>
<dbReference type="SUPFAM" id="SSF54928">
    <property type="entry name" value="RNA-binding domain, RBD"/>
    <property type="match status" value="1"/>
</dbReference>
<evidence type="ECO:0000256" key="6">
    <source>
        <dbReference type="ARBA" id="ARBA00022816"/>
    </source>
</evidence>
<evidence type="ECO:0000256" key="1">
    <source>
        <dbReference type="ARBA" id="ARBA00004123"/>
    </source>
</evidence>
<dbReference type="Pfam" id="PF09162">
    <property type="entry name" value="Tap-RNA_bind"/>
    <property type="match status" value="1"/>
</dbReference>
<feature type="compositionally biased region" description="Basic and acidic residues" evidence="8">
    <location>
        <begin position="56"/>
        <end position="73"/>
    </location>
</feature>
<keyword evidence="4" id="KW-0433">Leucine-rich repeat</keyword>
<feature type="compositionally biased region" description="Basic and acidic residues" evidence="8">
    <location>
        <begin position="16"/>
        <end position="30"/>
    </location>
</feature>
<evidence type="ECO:0000259" key="9">
    <source>
        <dbReference type="PROSITE" id="PS50177"/>
    </source>
</evidence>
<keyword evidence="6" id="KW-0509">mRNA transport</keyword>
<dbReference type="Gene3D" id="1.10.8.10">
    <property type="entry name" value="DNA helicase RuvA subunit, C-terminal domain"/>
    <property type="match status" value="1"/>
</dbReference>
<dbReference type="SMART" id="SM00804">
    <property type="entry name" value="TAP_C"/>
    <property type="match status" value="1"/>
</dbReference>
<dbReference type="PROSITE" id="PS50177">
    <property type="entry name" value="NTF2_DOMAIN"/>
    <property type="match status" value="1"/>
</dbReference>
<dbReference type="CTD" id="20248934"/>
<dbReference type="FunFam" id="3.10.450.50:FF:000004">
    <property type="entry name" value="Nuclear RNA export factor 1"/>
    <property type="match status" value="1"/>
</dbReference>
<evidence type="ECO:0000256" key="8">
    <source>
        <dbReference type="SAM" id="MobiDB-lite"/>
    </source>
</evidence>
<dbReference type="PANTHER" id="PTHR10662:SF22">
    <property type="entry name" value="NUCLEAR RNA EXPORT FACTOR 1"/>
    <property type="match status" value="1"/>
</dbReference>
<reference evidence="11 12" key="1">
    <citation type="journal article" date="2013" name="Nature">
        <title>Insights into bilaterian evolution from three spiralian genomes.</title>
        <authorList>
            <person name="Simakov O."/>
            <person name="Marletaz F."/>
            <person name="Cho S.J."/>
            <person name="Edsinger-Gonzales E."/>
            <person name="Havlak P."/>
            <person name="Hellsten U."/>
            <person name="Kuo D.H."/>
            <person name="Larsson T."/>
            <person name="Lv J."/>
            <person name="Arendt D."/>
            <person name="Savage R."/>
            <person name="Osoegawa K."/>
            <person name="de Jong P."/>
            <person name="Grimwood J."/>
            <person name="Chapman J.A."/>
            <person name="Shapiro H."/>
            <person name="Aerts A."/>
            <person name="Otillar R.P."/>
            <person name="Terry A.Y."/>
            <person name="Boore J.L."/>
            <person name="Grigoriev I.V."/>
            <person name="Lindberg D.R."/>
            <person name="Seaver E.C."/>
            <person name="Weisblat D.A."/>
            <person name="Putnam N.H."/>
            <person name="Rokhsar D.S."/>
        </authorList>
    </citation>
    <scope>NUCLEOTIDE SEQUENCE [LARGE SCALE GENOMIC DNA]</scope>
</reference>
<dbReference type="GO" id="GO:0005634">
    <property type="term" value="C:nucleus"/>
    <property type="evidence" value="ECO:0007669"/>
    <property type="project" value="UniProtKB-SubCell"/>
</dbReference>
<dbReference type="Gene3D" id="3.10.450.50">
    <property type="match status" value="1"/>
</dbReference>
<comment type="subcellular location">
    <subcellularLocation>
        <location evidence="1">Nucleus</location>
    </subcellularLocation>
</comment>
<dbReference type="InterPro" id="IPR030217">
    <property type="entry name" value="NXF_fam"/>
</dbReference>
<dbReference type="GO" id="GO:0003723">
    <property type="term" value="F:RNA binding"/>
    <property type="evidence" value="ECO:0007669"/>
    <property type="project" value="InterPro"/>
</dbReference>
<dbReference type="InterPro" id="IPR018222">
    <property type="entry name" value="Nuclear_transport_factor_2_euk"/>
</dbReference>
<gene>
    <name evidence="11" type="ORF">LOTGIDRAFT_232475</name>
</gene>
<dbReference type="InterPro" id="IPR005637">
    <property type="entry name" value="TAP_C_dom"/>
</dbReference>
<dbReference type="InterPro" id="IPR035979">
    <property type="entry name" value="RBD_domain_sf"/>
</dbReference>
<keyword evidence="5" id="KW-0677">Repeat</keyword>
<protein>
    <recommendedName>
        <fullName evidence="13">NTF2 domain-containing protein</fullName>
    </recommendedName>
</protein>
<dbReference type="InterPro" id="IPR032710">
    <property type="entry name" value="NTF2-like_dom_sf"/>
</dbReference>
<evidence type="ECO:0000256" key="3">
    <source>
        <dbReference type="ARBA" id="ARBA00022448"/>
    </source>
</evidence>
<dbReference type="InterPro" id="IPR012677">
    <property type="entry name" value="Nucleotide-bd_a/b_plait_sf"/>
</dbReference>
<feature type="domain" description="NTF2" evidence="9">
    <location>
        <begin position="398"/>
        <end position="550"/>
    </location>
</feature>
<dbReference type="EMBL" id="KB201847">
    <property type="protein sequence ID" value="ESO94230.1"/>
    <property type="molecule type" value="Genomic_DNA"/>
</dbReference>
<dbReference type="InterPro" id="IPR015245">
    <property type="entry name" value="Tap_RNA-bd"/>
</dbReference>
<proteinExistence type="inferred from homology"/>
<dbReference type="RefSeq" id="XP_009055075.1">
    <property type="nucleotide sequence ID" value="XM_009056827.1"/>
</dbReference>
<dbReference type="Gene3D" id="3.30.70.330">
    <property type="match status" value="1"/>
</dbReference>
<evidence type="ECO:0000259" key="10">
    <source>
        <dbReference type="PROSITE" id="PS51281"/>
    </source>
</evidence>
<dbReference type="GO" id="GO:0005737">
    <property type="term" value="C:cytoplasm"/>
    <property type="evidence" value="ECO:0007669"/>
    <property type="project" value="InterPro"/>
</dbReference>
<evidence type="ECO:0000256" key="5">
    <source>
        <dbReference type="ARBA" id="ARBA00022737"/>
    </source>
</evidence>
<dbReference type="InterPro" id="IPR002075">
    <property type="entry name" value="NTF2_dom"/>
</dbReference>
<dbReference type="InterPro" id="IPR009060">
    <property type="entry name" value="UBA-like_sf"/>
</dbReference>
<dbReference type="GO" id="GO:0016973">
    <property type="term" value="P:poly(A)+ mRNA export from nucleus"/>
    <property type="evidence" value="ECO:0007669"/>
    <property type="project" value="TreeGrafter"/>
</dbReference>
<keyword evidence="3" id="KW-0813">Transport</keyword>
<dbReference type="Proteomes" id="UP000030746">
    <property type="component" value="Unassembled WGS sequence"/>
</dbReference>
<dbReference type="STRING" id="225164.V4AGD5"/>
<dbReference type="InterPro" id="IPR032675">
    <property type="entry name" value="LRR_dom_sf"/>
</dbReference>
<dbReference type="GeneID" id="20248934"/>
<dbReference type="SUPFAM" id="SSF52058">
    <property type="entry name" value="L domain-like"/>
    <property type="match status" value="1"/>
</dbReference>
<evidence type="ECO:0000313" key="11">
    <source>
        <dbReference type="EMBL" id="ESO94230.1"/>
    </source>
</evidence>
<dbReference type="KEGG" id="lgi:LOTGIDRAFT_232475"/>
<feature type="domain" description="TAP-C" evidence="10">
    <location>
        <begin position="622"/>
        <end position="676"/>
    </location>
</feature>
<organism evidence="11 12">
    <name type="scientific">Lottia gigantea</name>
    <name type="common">Giant owl limpet</name>
    <dbReference type="NCBI Taxonomy" id="225164"/>
    <lineage>
        <taxon>Eukaryota</taxon>
        <taxon>Metazoa</taxon>
        <taxon>Spiralia</taxon>
        <taxon>Lophotrochozoa</taxon>
        <taxon>Mollusca</taxon>
        <taxon>Gastropoda</taxon>
        <taxon>Patellogastropoda</taxon>
        <taxon>Lottioidea</taxon>
        <taxon>Lottiidae</taxon>
        <taxon>Lottia</taxon>
    </lineage>
</organism>
<evidence type="ECO:0000256" key="4">
    <source>
        <dbReference type="ARBA" id="ARBA00022614"/>
    </source>
</evidence>
<dbReference type="Pfam" id="PF03943">
    <property type="entry name" value="TAP_C"/>
    <property type="match status" value="1"/>
</dbReference>
<feature type="compositionally biased region" description="Polar residues" evidence="8">
    <location>
        <begin position="561"/>
        <end position="574"/>
    </location>
</feature>
<dbReference type="PANTHER" id="PTHR10662">
    <property type="entry name" value="NUCLEAR RNA EXPORT FACTOR"/>
    <property type="match status" value="1"/>
</dbReference>
<dbReference type="HOGENOM" id="CLU_011280_2_0_1"/>
<evidence type="ECO:0000256" key="2">
    <source>
        <dbReference type="ARBA" id="ARBA00009285"/>
    </source>
</evidence>
<dbReference type="SUPFAM" id="SSF54427">
    <property type="entry name" value="NTF2-like"/>
    <property type="match status" value="1"/>
</dbReference>
<name>V4AGD5_LOTGI</name>
<accession>V4AGD5</accession>
<feature type="region of interest" description="Disordered" evidence="8">
    <location>
        <begin position="1"/>
        <end position="139"/>
    </location>
</feature>
<dbReference type="Gene3D" id="3.80.10.10">
    <property type="entry name" value="Ribonuclease Inhibitor"/>
    <property type="match status" value="1"/>
</dbReference>
<feature type="region of interest" description="Disordered" evidence="8">
    <location>
        <begin position="561"/>
        <end position="589"/>
    </location>
</feature>
<dbReference type="Pfam" id="PF24048">
    <property type="entry name" value="LRR_NXF1-5"/>
    <property type="match status" value="1"/>
</dbReference>
<dbReference type="PROSITE" id="PS51281">
    <property type="entry name" value="TAP_C"/>
    <property type="match status" value="1"/>
</dbReference>
<dbReference type="Pfam" id="PF22602">
    <property type="entry name" value="NXF_NTF2"/>
    <property type="match status" value="1"/>
</dbReference>
<dbReference type="InterPro" id="IPR057125">
    <property type="entry name" value="NXF1/2/3/5-like_LRR"/>
</dbReference>
<dbReference type="CDD" id="cd14342">
    <property type="entry name" value="UBA_TAP-C"/>
    <property type="match status" value="1"/>
</dbReference>
<evidence type="ECO:0000256" key="7">
    <source>
        <dbReference type="ARBA" id="ARBA00023242"/>
    </source>
</evidence>
<evidence type="ECO:0008006" key="13">
    <source>
        <dbReference type="Google" id="ProtNLM"/>
    </source>
</evidence>
<keyword evidence="7" id="KW-0539">Nucleus</keyword>
<evidence type="ECO:0000313" key="12">
    <source>
        <dbReference type="Proteomes" id="UP000030746"/>
    </source>
</evidence>
<dbReference type="OMA" id="YGGHEAW"/>
<sequence>MSRFRSDNEFTVTTGRDGHRSFGEHDDRWAPRSQRGRGGGGKYRGRDNYGGRNKSGRGEGSDRESHRGGRDYLNRGPRGISKRGKSVHFNPRGARLDDDGDEMMGGDDSSSSRGRSRFIPYSARPKSRRGGRDRGDRGNTVRFEPVSDWYKVIIPYGKKHEKSLLLKTLLSLIDGSFEPIQFHYDYKNAVFHVNDSAAAKQIKMASKKATLPDGFKLLTVVTASRSPIPSSLKEDVKEKLKVVMSSRYDPATKLLDLTSLHTDESLTKDELYMSLSRPNVLMTITDIIKQHIPEMIGLILRTNKLHSLSGLKDLVESTPNLTNLDLSDNKTTAMIIDIQRHQVTRQLTNDGAVRKRFSKIVSLDGNVLPPTIKFDLDAVTTLPPTKGSYFSDENIKGLIVKFLREFYSLYDSDNRHPLINAYHDQAVFSLSASINGAIEYKQSSLHDYIPESRNIIKGTRNLDKNYRQLKQGKLVIVSQLCLLPKTNHDPNSFIVDVGLVSPNVMSFSVTGVFKESDSKVDKPPIRAFSRQFVAVPSGEGILITNDMLTITNALPEQQQNAFKTTGPTPSSSPVLANPPSLPGKMSLTATPSLPTDMSTSSVSSLQTNMSLTAPAASSIYTPQQQHMLQQFMLDSKMNLQFSAKCLEENMWNYEKAGQIFIELNKSGKIPPEAFIT</sequence>
<dbReference type="FunFam" id="1.10.8.10:FF:000018">
    <property type="entry name" value="Nuclear RNA export factor 1"/>
    <property type="match status" value="1"/>
</dbReference>
<dbReference type="AlphaFoldDB" id="V4AGD5"/>
<keyword evidence="12" id="KW-1185">Reference proteome</keyword>